<evidence type="ECO:0008006" key="6">
    <source>
        <dbReference type="Google" id="ProtNLM"/>
    </source>
</evidence>
<dbReference type="SUPFAM" id="SSF101898">
    <property type="entry name" value="NHL repeat"/>
    <property type="match status" value="1"/>
</dbReference>
<reference evidence="5" key="1">
    <citation type="submission" date="2018-02" db="EMBL/GenBank/DDBJ databases">
        <authorList>
            <person name="Hausmann B."/>
        </authorList>
    </citation>
    <scope>NUCLEOTIDE SEQUENCE [LARGE SCALE GENOMIC DNA]</scope>
    <source>
        <strain evidence="5">Peat soil MAG SbA1</strain>
    </source>
</reference>
<organism evidence="4 5">
    <name type="scientific">Candidatus Sulfotelmatobacter kueseliae</name>
    <dbReference type="NCBI Taxonomy" id="2042962"/>
    <lineage>
        <taxon>Bacteria</taxon>
        <taxon>Pseudomonadati</taxon>
        <taxon>Acidobacteriota</taxon>
        <taxon>Terriglobia</taxon>
        <taxon>Terriglobales</taxon>
        <taxon>Candidatus Korobacteraceae</taxon>
        <taxon>Candidatus Sulfotelmatobacter</taxon>
    </lineage>
</organism>
<feature type="signal peptide" evidence="3">
    <location>
        <begin position="1"/>
        <end position="27"/>
    </location>
</feature>
<dbReference type="OrthoDB" id="264813at2"/>
<dbReference type="AlphaFoldDB" id="A0A2U3KYR3"/>
<keyword evidence="1 3" id="KW-0732">Signal</keyword>
<protein>
    <recommendedName>
        <fullName evidence="6">Bulb-type lectin domain-containing protein</fullName>
    </recommendedName>
</protein>
<evidence type="ECO:0000256" key="1">
    <source>
        <dbReference type="ARBA" id="ARBA00022729"/>
    </source>
</evidence>
<dbReference type="PANTHER" id="PTHR10680">
    <property type="entry name" value="PEPTIDYL-GLYCINE ALPHA-AMIDATING MONOOXYGENASE"/>
    <property type="match status" value="1"/>
</dbReference>
<sequence length="352" mass="38009">MKRNCASALWWLAVTLVVMSWSWLSLAQDNDGFNRRGNILISDQFNNRVIEVNPETHGIVWKFGDGSSVAGSNSVVAPNDAQRVGPFTLVAGTGAPAGSEPTCPSGCADNRVMLVDPNRQIIWQYGQTGVTGSGPDQLNTPVQNTWLPNGHILITDQGNARVIEVTLDKKIVWQYGMTGTAGCGANQLNNPNSAELLANGHILIADESNNRVIEVTRQKNIVWSYGSCTGTELNGTAFASRLPDGHTLITDSNNNRILEVNPAGNVVWSYVTNARPGSVSNPLPTRAVRLCNGNTLISDQFNNQVIEVDHDGTIVFQQGKIAIVGDTFDLLNAPYDAKVNGDYTGLTPPFFF</sequence>
<evidence type="ECO:0000313" key="4">
    <source>
        <dbReference type="EMBL" id="SPF44772.1"/>
    </source>
</evidence>
<feature type="chain" id="PRO_5015477191" description="Bulb-type lectin domain-containing protein" evidence="3">
    <location>
        <begin position="28"/>
        <end position="352"/>
    </location>
</feature>
<dbReference type="GO" id="GO:0005576">
    <property type="term" value="C:extracellular region"/>
    <property type="evidence" value="ECO:0007669"/>
    <property type="project" value="TreeGrafter"/>
</dbReference>
<keyword evidence="2" id="KW-0325">Glycoprotein</keyword>
<name>A0A2U3KYR3_9BACT</name>
<accession>A0A2U3KYR3</accession>
<evidence type="ECO:0000256" key="2">
    <source>
        <dbReference type="ARBA" id="ARBA00023180"/>
    </source>
</evidence>
<evidence type="ECO:0000256" key="3">
    <source>
        <dbReference type="SAM" id="SignalP"/>
    </source>
</evidence>
<dbReference type="EMBL" id="OMOD01000150">
    <property type="protein sequence ID" value="SPF44772.1"/>
    <property type="molecule type" value="Genomic_DNA"/>
</dbReference>
<dbReference type="Gene3D" id="2.120.10.30">
    <property type="entry name" value="TolB, C-terminal domain"/>
    <property type="match status" value="1"/>
</dbReference>
<evidence type="ECO:0000313" key="5">
    <source>
        <dbReference type="Proteomes" id="UP000238701"/>
    </source>
</evidence>
<dbReference type="InterPro" id="IPR011042">
    <property type="entry name" value="6-blade_b-propeller_TolB-like"/>
</dbReference>
<dbReference type="Proteomes" id="UP000238701">
    <property type="component" value="Unassembled WGS sequence"/>
</dbReference>
<gene>
    <name evidence="4" type="ORF">SBA1_550137</name>
</gene>
<dbReference type="PANTHER" id="PTHR10680:SF14">
    <property type="entry name" value="PEPTIDYL-GLYCINE ALPHA-AMIDATING MONOOXYGENASE"/>
    <property type="match status" value="1"/>
</dbReference>
<proteinExistence type="predicted"/>